<dbReference type="Proteomes" id="UP000583752">
    <property type="component" value="Unassembled WGS sequence"/>
</dbReference>
<reference evidence="4 5" key="1">
    <citation type="submission" date="2020-04" db="EMBL/GenBank/DDBJ databases">
        <title>Massilia sp. RP-1-19 isolated from soil.</title>
        <authorList>
            <person name="Dahal R.H."/>
        </authorList>
    </citation>
    <scope>NUCLEOTIDE SEQUENCE [LARGE SCALE GENOMIC DNA]</scope>
    <source>
        <strain evidence="4 5">RP-1-19</strain>
    </source>
</reference>
<dbReference type="InterPro" id="IPR011006">
    <property type="entry name" value="CheY-like_superfamily"/>
</dbReference>
<dbReference type="PANTHER" id="PTHR44591:SF3">
    <property type="entry name" value="RESPONSE REGULATORY DOMAIN-CONTAINING PROTEIN"/>
    <property type="match status" value="1"/>
</dbReference>
<dbReference type="PANTHER" id="PTHR44591">
    <property type="entry name" value="STRESS RESPONSE REGULATOR PROTEIN 1"/>
    <property type="match status" value="1"/>
</dbReference>
<evidence type="ECO:0000256" key="2">
    <source>
        <dbReference type="PROSITE-ProRule" id="PRU00169"/>
    </source>
</evidence>
<dbReference type="InterPro" id="IPR001789">
    <property type="entry name" value="Sig_transdc_resp-reg_receiver"/>
</dbReference>
<organism evidence="4 5">
    <name type="scientific">Massilia polaris</name>
    <dbReference type="NCBI Taxonomy" id="2728846"/>
    <lineage>
        <taxon>Bacteria</taxon>
        <taxon>Pseudomonadati</taxon>
        <taxon>Pseudomonadota</taxon>
        <taxon>Betaproteobacteria</taxon>
        <taxon>Burkholderiales</taxon>
        <taxon>Oxalobacteraceae</taxon>
        <taxon>Telluria group</taxon>
        <taxon>Massilia</taxon>
    </lineage>
</organism>
<dbReference type="GO" id="GO:0000160">
    <property type="term" value="P:phosphorelay signal transduction system"/>
    <property type="evidence" value="ECO:0007669"/>
    <property type="project" value="InterPro"/>
</dbReference>
<sequence>MRRVLILDDEVHVLAALQRALRQAFPPDSVAVEAFSEPEAAVLRAGEASFDVVMSDYRMPGLNGADVLHLIKGIQPEAVRLVLSASTDFSEIMNAVNRAEVFRYVAKPWNIDALIRIFEAAFARRDELVDARLLVEQSRIKQAEPSAQELEARRLEADDPGITKVNWDKNGGIRLD</sequence>
<keyword evidence="5" id="KW-1185">Reference proteome</keyword>
<gene>
    <name evidence="4" type="ORF">HHL21_02175</name>
</gene>
<evidence type="ECO:0000256" key="1">
    <source>
        <dbReference type="ARBA" id="ARBA00022553"/>
    </source>
</evidence>
<protein>
    <submittedName>
        <fullName evidence="4">Response regulator</fullName>
    </submittedName>
</protein>
<dbReference type="EMBL" id="JABBGG010000001">
    <property type="protein sequence ID" value="NML59908.1"/>
    <property type="molecule type" value="Genomic_DNA"/>
</dbReference>
<dbReference type="Pfam" id="PF00072">
    <property type="entry name" value="Response_reg"/>
    <property type="match status" value="1"/>
</dbReference>
<feature type="domain" description="Response regulatory" evidence="3">
    <location>
        <begin position="3"/>
        <end position="122"/>
    </location>
</feature>
<accession>A0A848HN02</accession>
<evidence type="ECO:0000259" key="3">
    <source>
        <dbReference type="PROSITE" id="PS50110"/>
    </source>
</evidence>
<evidence type="ECO:0000313" key="5">
    <source>
        <dbReference type="Proteomes" id="UP000583752"/>
    </source>
</evidence>
<proteinExistence type="predicted"/>
<dbReference type="SUPFAM" id="SSF52172">
    <property type="entry name" value="CheY-like"/>
    <property type="match status" value="1"/>
</dbReference>
<comment type="caution">
    <text evidence="4">The sequence shown here is derived from an EMBL/GenBank/DDBJ whole genome shotgun (WGS) entry which is preliminary data.</text>
</comment>
<dbReference type="AlphaFoldDB" id="A0A848HN02"/>
<dbReference type="InterPro" id="IPR050595">
    <property type="entry name" value="Bact_response_regulator"/>
</dbReference>
<dbReference type="PROSITE" id="PS50110">
    <property type="entry name" value="RESPONSE_REGULATORY"/>
    <property type="match status" value="1"/>
</dbReference>
<name>A0A848HN02_9BURK</name>
<evidence type="ECO:0000313" key="4">
    <source>
        <dbReference type="EMBL" id="NML59908.1"/>
    </source>
</evidence>
<keyword evidence="1 2" id="KW-0597">Phosphoprotein</keyword>
<feature type="modified residue" description="4-aspartylphosphate" evidence="2">
    <location>
        <position position="56"/>
    </location>
</feature>
<dbReference type="SMART" id="SM00448">
    <property type="entry name" value="REC"/>
    <property type="match status" value="1"/>
</dbReference>
<dbReference type="RefSeq" id="WP_169463596.1">
    <property type="nucleotide sequence ID" value="NZ_JABBGG010000001.1"/>
</dbReference>
<dbReference type="Gene3D" id="3.40.50.2300">
    <property type="match status" value="1"/>
</dbReference>